<keyword evidence="3" id="KW-1185">Reference proteome</keyword>
<sequence>MFAARVSGLLFKPPSRFPSKIPILPRSSTINYSLYAKSNISSHRIFPISIKFSTRVRTMSSATPTVSPYGTWESPISVEIISGKSISLQECAVSPSTKAIYYVEGRPAESGRSAVCYKASDSATSVELIPKNFSCRTSIHEYGGAAFKPYPNEEAFVFTVPPRNKGVYKVKVTRGADGTVSAESPVTLVPGSTEERYGNFAIHPSDSELILAVFEEHQGDKPENVVNTLVAIRGGPGDAKVETIAQGRDFYSAPSWNPDGTKVTWLQWDHPDMPWTGGQVCVADWVDGKLENVTVVAGKPESESASQPRWSPDGSLFYCSDRTGYWQLYKLEKDRSSTHIHLPGLETAEFSYPEWQLGWHSYDFLTSTKIVASYVVDATSKTILIDVSNNSFKDLGLPFVDTQAASIHAVSDSSFTIIASTATKASSLYLCKVSDTATFEEIASSTPVSVSEDLVSHAQHITFPRISSPEPSSEAYAWFYPPQNPAYKAPEGTLPPLVISLHGGPTAHSTCGLSLSTQYWTSRGYAYAYVNYTGSSGYGRKFRDALNTRWGIADVSDAADCVHYLVSQGLVDKTRVGIVGGSAGGYGVLQAICSYPDIWAACVSNYGISDLKALVDDTHKFESRYMDKLLWELDAPEEVRNQVLKERSPLLRAASIKTPVLLLQGVEDRVVPKEQAEEMAKVIKDNGGVVKVELFEGEGHGWRRQDTVIKALNMQESWWREYLVRA</sequence>
<dbReference type="SUPFAM" id="SSF53474">
    <property type="entry name" value="alpha/beta-Hydrolases"/>
    <property type="match status" value="1"/>
</dbReference>
<gene>
    <name evidence="2" type="ORF">TWF694_002166</name>
</gene>
<name>A0AAV9X604_9PEZI</name>
<evidence type="ECO:0000313" key="2">
    <source>
        <dbReference type="EMBL" id="KAK6535717.1"/>
    </source>
</evidence>
<dbReference type="Proteomes" id="UP001365542">
    <property type="component" value="Unassembled WGS sequence"/>
</dbReference>
<dbReference type="InterPro" id="IPR050585">
    <property type="entry name" value="Xaa-Pro_dipeptidyl-ppase/CocE"/>
</dbReference>
<dbReference type="InterPro" id="IPR029058">
    <property type="entry name" value="AB_hydrolase_fold"/>
</dbReference>
<dbReference type="AlphaFoldDB" id="A0AAV9X604"/>
<dbReference type="InterPro" id="IPR001375">
    <property type="entry name" value="Peptidase_S9_cat"/>
</dbReference>
<evidence type="ECO:0000259" key="1">
    <source>
        <dbReference type="Pfam" id="PF00326"/>
    </source>
</evidence>
<dbReference type="Gene3D" id="3.40.50.1820">
    <property type="entry name" value="alpha/beta hydrolase"/>
    <property type="match status" value="1"/>
</dbReference>
<dbReference type="Gene3D" id="2.120.10.30">
    <property type="entry name" value="TolB, C-terminal domain"/>
    <property type="match status" value="1"/>
</dbReference>
<dbReference type="Pfam" id="PF07676">
    <property type="entry name" value="PD40"/>
    <property type="match status" value="1"/>
</dbReference>
<protein>
    <recommendedName>
        <fullName evidence="1">Peptidase S9 prolyl oligopeptidase catalytic domain-containing protein</fullName>
    </recommendedName>
</protein>
<dbReference type="PANTHER" id="PTHR43056">
    <property type="entry name" value="PEPTIDASE S9 PROLYL OLIGOPEPTIDASE"/>
    <property type="match status" value="1"/>
</dbReference>
<accession>A0AAV9X604</accession>
<dbReference type="GO" id="GO:0006508">
    <property type="term" value="P:proteolysis"/>
    <property type="evidence" value="ECO:0007669"/>
    <property type="project" value="InterPro"/>
</dbReference>
<evidence type="ECO:0000313" key="3">
    <source>
        <dbReference type="Proteomes" id="UP001365542"/>
    </source>
</evidence>
<dbReference type="Pfam" id="PF00326">
    <property type="entry name" value="Peptidase_S9"/>
    <property type="match status" value="1"/>
</dbReference>
<comment type="caution">
    <text evidence="2">The sequence shown here is derived from an EMBL/GenBank/DDBJ whole genome shotgun (WGS) entry which is preliminary data.</text>
</comment>
<dbReference type="PANTHER" id="PTHR43056:SF5">
    <property type="entry name" value="PEPTIDASE S9 PROLYL OLIGOPEPTIDASE CATALYTIC DOMAIN-CONTAINING PROTEIN"/>
    <property type="match status" value="1"/>
</dbReference>
<dbReference type="InterPro" id="IPR011659">
    <property type="entry name" value="WD40"/>
</dbReference>
<dbReference type="SUPFAM" id="SSF82171">
    <property type="entry name" value="DPP6 N-terminal domain-like"/>
    <property type="match status" value="1"/>
</dbReference>
<reference evidence="2 3" key="1">
    <citation type="submission" date="2019-10" db="EMBL/GenBank/DDBJ databases">
        <authorList>
            <person name="Palmer J.M."/>
        </authorList>
    </citation>
    <scope>NUCLEOTIDE SEQUENCE [LARGE SCALE GENOMIC DNA]</scope>
    <source>
        <strain evidence="2 3">TWF694</strain>
    </source>
</reference>
<proteinExistence type="predicted"/>
<dbReference type="GO" id="GO:0008236">
    <property type="term" value="F:serine-type peptidase activity"/>
    <property type="evidence" value="ECO:0007669"/>
    <property type="project" value="InterPro"/>
</dbReference>
<feature type="domain" description="Peptidase S9 prolyl oligopeptidase catalytic" evidence="1">
    <location>
        <begin position="514"/>
        <end position="723"/>
    </location>
</feature>
<dbReference type="InterPro" id="IPR011042">
    <property type="entry name" value="6-blade_b-propeller_TolB-like"/>
</dbReference>
<dbReference type="EMBL" id="JAVHJO010000010">
    <property type="protein sequence ID" value="KAK6535717.1"/>
    <property type="molecule type" value="Genomic_DNA"/>
</dbReference>
<organism evidence="2 3">
    <name type="scientific">Orbilia ellipsospora</name>
    <dbReference type="NCBI Taxonomy" id="2528407"/>
    <lineage>
        <taxon>Eukaryota</taxon>
        <taxon>Fungi</taxon>
        <taxon>Dikarya</taxon>
        <taxon>Ascomycota</taxon>
        <taxon>Pezizomycotina</taxon>
        <taxon>Orbiliomycetes</taxon>
        <taxon>Orbiliales</taxon>
        <taxon>Orbiliaceae</taxon>
        <taxon>Orbilia</taxon>
    </lineage>
</organism>